<sequence length="113" mass="12572">MKTTISTETQQDALAMAKATQKPGQTKEQTKLIAQGIEKGIAEYKKQQKAKARERDKQRKQQLRAKNQQASAAGEMDDGEDFSLPQTQFTPIAWAAIALLVLSWLGFGAYIFL</sequence>
<feature type="region of interest" description="Disordered" evidence="1">
    <location>
        <begin position="44"/>
        <end position="82"/>
    </location>
</feature>
<dbReference type="RefSeq" id="WP_055647018.1">
    <property type="nucleotide sequence ID" value="NZ_AP026732.1"/>
</dbReference>
<evidence type="ECO:0000256" key="2">
    <source>
        <dbReference type="SAM" id="Phobius"/>
    </source>
</evidence>
<dbReference type="AlphaFoldDB" id="A0A1E3USI3"/>
<organism evidence="3 4">
    <name type="scientific">Shewanella xiamenensis</name>
    <dbReference type="NCBI Taxonomy" id="332186"/>
    <lineage>
        <taxon>Bacteria</taxon>
        <taxon>Pseudomonadati</taxon>
        <taxon>Pseudomonadota</taxon>
        <taxon>Gammaproteobacteria</taxon>
        <taxon>Alteromonadales</taxon>
        <taxon>Shewanellaceae</taxon>
        <taxon>Shewanella</taxon>
    </lineage>
</organism>
<keyword evidence="2" id="KW-0472">Membrane</keyword>
<gene>
    <name evidence="3" type="ORF">QM089_01815</name>
</gene>
<accession>A0A1E3USI3</accession>
<keyword evidence="2" id="KW-1133">Transmembrane helix</keyword>
<evidence type="ECO:0000313" key="4">
    <source>
        <dbReference type="Proteomes" id="UP001187859"/>
    </source>
</evidence>
<reference evidence="3" key="1">
    <citation type="submission" date="2023-05" db="EMBL/GenBank/DDBJ databases">
        <title>Colonisation of extended spectrum b-lactamase- and carbapenemase-producing bacteria on hospital surfaces from low- and middle-income countries.</title>
        <authorList>
            <person name="Nieto-Rosado M."/>
            <person name="Sands K."/>
            <person name="Iregbu K."/>
            <person name="Zahra R."/>
            <person name="Mazarati J.B."/>
            <person name="Mehtar S."/>
            <person name="Barnards-Group B."/>
            <person name="Walsh T.R."/>
        </authorList>
    </citation>
    <scope>NUCLEOTIDE SEQUENCE</scope>
    <source>
        <strain evidence="3">PP-E493</strain>
    </source>
</reference>
<name>A0A1E3USI3_9GAMM</name>
<feature type="transmembrane region" description="Helical" evidence="2">
    <location>
        <begin position="92"/>
        <end position="112"/>
    </location>
</feature>
<feature type="compositionally biased region" description="Basic and acidic residues" evidence="1">
    <location>
        <begin position="44"/>
        <end position="59"/>
    </location>
</feature>
<evidence type="ECO:0000256" key="1">
    <source>
        <dbReference type="SAM" id="MobiDB-lite"/>
    </source>
</evidence>
<dbReference type="Proteomes" id="UP001187859">
    <property type="component" value="Unassembled WGS sequence"/>
</dbReference>
<dbReference type="EMBL" id="JASGOQ010000001">
    <property type="protein sequence ID" value="MDV5389035.1"/>
    <property type="molecule type" value="Genomic_DNA"/>
</dbReference>
<protein>
    <submittedName>
        <fullName evidence="3">DUF2956 domain-containing protein</fullName>
    </submittedName>
</protein>
<dbReference type="Pfam" id="PF11169">
    <property type="entry name" value="DUF2956"/>
    <property type="match status" value="1"/>
</dbReference>
<evidence type="ECO:0000313" key="3">
    <source>
        <dbReference type="EMBL" id="MDV5389035.1"/>
    </source>
</evidence>
<comment type="caution">
    <text evidence="3">The sequence shown here is derived from an EMBL/GenBank/DDBJ whole genome shotgun (WGS) entry which is preliminary data.</text>
</comment>
<dbReference type="OrthoDB" id="5600789at2"/>
<feature type="region of interest" description="Disordered" evidence="1">
    <location>
        <begin position="1"/>
        <end position="29"/>
    </location>
</feature>
<keyword evidence="2" id="KW-0812">Transmembrane</keyword>
<proteinExistence type="predicted"/>
<dbReference type="InterPro" id="IPR021339">
    <property type="entry name" value="DUF2956"/>
</dbReference>
<feature type="compositionally biased region" description="Polar residues" evidence="1">
    <location>
        <begin position="1"/>
        <end position="12"/>
    </location>
</feature>